<sequence length="189" mass="21618">MKGYLQEIGELTSQLKSFQLHQIPRTENTKADYLARLASSLVNCNTRNITVRTLVKNPLESNVMVVQVEIDWRKSLLDYLERSILPANEREVNRLKKRAVKFVVLNGTLYKRSISHPFLQCFSREEGKDMLQEIYEGSCESRVGGLALANKTLRVGYFGQPSRKMQSVESEDAYNANIMLHSLHSNRAP</sequence>
<dbReference type="Gene3D" id="3.30.420.10">
    <property type="entry name" value="Ribonuclease H-like superfamily/Ribonuclease H"/>
    <property type="match status" value="1"/>
</dbReference>
<dbReference type="EMBL" id="JACGWJ010000002">
    <property type="protein sequence ID" value="KAL0437448.1"/>
    <property type="molecule type" value="Genomic_DNA"/>
</dbReference>
<comment type="caution">
    <text evidence="1">The sequence shown here is derived from an EMBL/GenBank/DDBJ whole genome shotgun (WGS) entry which is preliminary data.</text>
</comment>
<protein>
    <recommendedName>
        <fullName evidence="2">RNase H type-1 domain-containing protein</fullName>
    </recommendedName>
</protein>
<reference evidence="1" key="2">
    <citation type="journal article" date="2024" name="Plant">
        <title>Genomic evolution and insights into agronomic trait innovations of Sesamum species.</title>
        <authorList>
            <person name="Miao H."/>
            <person name="Wang L."/>
            <person name="Qu L."/>
            <person name="Liu H."/>
            <person name="Sun Y."/>
            <person name="Le M."/>
            <person name="Wang Q."/>
            <person name="Wei S."/>
            <person name="Zheng Y."/>
            <person name="Lin W."/>
            <person name="Duan Y."/>
            <person name="Cao H."/>
            <person name="Xiong S."/>
            <person name="Wang X."/>
            <person name="Wei L."/>
            <person name="Li C."/>
            <person name="Ma Q."/>
            <person name="Ju M."/>
            <person name="Zhao R."/>
            <person name="Li G."/>
            <person name="Mu C."/>
            <person name="Tian Q."/>
            <person name="Mei H."/>
            <person name="Zhang T."/>
            <person name="Gao T."/>
            <person name="Zhang H."/>
        </authorList>
    </citation>
    <scope>NUCLEOTIDE SEQUENCE</scope>
    <source>
        <strain evidence="1">G02</strain>
    </source>
</reference>
<evidence type="ECO:0000313" key="1">
    <source>
        <dbReference type="EMBL" id="KAL0437448.1"/>
    </source>
</evidence>
<dbReference type="GO" id="GO:0003676">
    <property type="term" value="F:nucleic acid binding"/>
    <property type="evidence" value="ECO:0007669"/>
    <property type="project" value="InterPro"/>
</dbReference>
<gene>
    <name evidence="1" type="ORF">Sradi_0452700</name>
</gene>
<name>A0AAW2W7R2_SESRA</name>
<organism evidence="1">
    <name type="scientific">Sesamum radiatum</name>
    <name type="common">Black benniseed</name>
    <dbReference type="NCBI Taxonomy" id="300843"/>
    <lineage>
        <taxon>Eukaryota</taxon>
        <taxon>Viridiplantae</taxon>
        <taxon>Streptophyta</taxon>
        <taxon>Embryophyta</taxon>
        <taxon>Tracheophyta</taxon>
        <taxon>Spermatophyta</taxon>
        <taxon>Magnoliopsida</taxon>
        <taxon>eudicotyledons</taxon>
        <taxon>Gunneridae</taxon>
        <taxon>Pentapetalae</taxon>
        <taxon>asterids</taxon>
        <taxon>lamiids</taxon>
        <taxon>Lamiales</taxon>
        <taxon>Pedaliaceae</taxon>
        <taxon>Sesamum</taxon>
    </lineage>
</organism>
<dbReference type="InterPro" id="IPR036397">
    <property type="entry name" value="RNaseH_sf"/>
</dbReference>
<dbReference type="PANTHER" id="PTHR48475:SF2">
    <property type="entry name" value="RIBONUCLEASE H"/>
    <property type="match status" value="1"/>
</dbReference>
<dbReference type="AlphaFoldDB" id="A0AAW2W7R2"/>
<accession>A0AAW2W7R2</accession>
<dbReference type="PANTHER" id="PTHR48475">
    <property type="entry name" value="RIBONUCLEASE H"/>
    <property type="match status" value="1"/>
</dbReference>
<reference evidence="1" key="1">
    <citation type="submission" date="2020-06" db="EMBL/GenBank/DDBJ databases">
        <authorList>
            <person name="Li T."/>
            <person name="Hu X."/>
            <person name="Zhang T."/>
            <person name="Song X."/>
            <person name="Zhang H."/>
            <person name="Dai N."/>
            <person name="Sheng W."/>
            <person name="Hou X."/>
            <person name="Wei L."/>
        </authorList>
    </citation>
    <scope>NUCLEOTIDE SEQUENCE</scope>
    <source>
        <strain evidence="1">G02</strain>
        <tissue evidence="1">Leaf</tissue>
    </source>
</reference>
<evidence type="ECO:0008006" key="2">
    <source>
        <dbReference type="Google" id="ProtNLM"/>
    </source>
</evidence>
<proteinExistence type="predicted"/>